<protein>
    <submittedName>
        <fullName evidence="1">Uncharacterized protein</fullName>
    </submittedName>
</protein>
<evidence type="ECO:0000313" key="2">
    <source>
        <dbReference type="EMBL" id="CAF4411669.1"/>
    </source>
</evidence>
<gene>
    <name evidence="1" type="ORF">GPM918_LOCUS39184</name>
    <name evidence="2" type="ORF">SRO942_LOCUS40044</name>
</gene>
<dbReference type="PANTHER" id="PTHR31630">
    <property type="entry name" value="PHYTANOYL-COA DIOXYGENASE-RELATED-RELATED"/>
    <property type="match status" value="1"/>
</dbReference>
<evidence type="ECO:0000313" key="3">
    <source>
        <dbReference type="Proteomes" id="UP000663829"/>
    </source>
</evidence>
<evidence type="ECO:0000313" key="1">
    <source>
        <dbReference type="EMBL" id="CAF1550603.1"/>
    </source>
</evidence>
<accession>A0A815WUT3</accession>
<dbReference type="EMBL" id="CAJNOQ010027059">
    <property type="protein sequence ID" value="CAF1550603.1"/>
    <property type="molecule type" value="Genomic_DNA"/>
</dbReference>
<dbReference type="AlphaFoldDB" id="A0A815WUT3"/>
<name>A0A815WUT3_9BILA</name>
<reference evidence="1" key="1">
    <citation type="submission" date="2021-02" db="EMBL/GenBank/DDBJ databases">
        <authorList>
            <person name="Nowell W R."/>
        </authorList>
    </citation>
    <scope>NUCLEOTIDE SEQUENCE</scope>
</reference>
<dbReference type="SUPFAM" id="SSF51197">
    <property type="entry name" value="Clavaminate synthase-like"/>
    <property type="match status" value="1"/>
</dbReference>
<dbReference type="Proteomes" id="UP000663829">
    <property type="component" value="Unassembled WGS sequence"/>
</dbReference>
<keyword evidence="3" id="KW-1185">Reference proteome</keyword>
<sequence length="179" mass="20062">MDASATNFQSLPVPRDSQGFVKSFTLSSCDCPEAREARAFFDQFGFVVVANVFTPEQCANTISDIWDIIESYVGEPVRNDETLWSHKLWRSTGIPEEGIIGGASLWTRQILLNRQTPALHAAFAAMLGTENLLVNQDRYGMSRPAQEHPERTTMTNLHLDMNPWSHIEGLLCSLFRNSG</sequence>
<organism evidence="1 3">
    <name type="scientific">Didymodactylos carnosus</name>
    <dbReference type="NCBI Taxonomy" id="1234261"/>
    <lineage>
        <taxon>Eukaryota</taxon>
        <taxon>Metazoa</taxon>
        <taxon>Spiralia</taxon>
        <taxon>Gnathifera</taxon>
        <taxon>Rotifera</taxon>
        <taxon>Eurotatoria</taxon>
        <taxon>Bdelloidea</taxon>
        <taxon>Philodinida</taxon>
        <taxon>Philodinidae</taxon>
        <taxon>Didymodactylos</taxon>
    </lineage>
</organism>
<dbReference type="Proteomes" id="UP000681722">
    <property type="component" value="Unassembled WGS sequence"/>
</dbReference>
<dbReference type="PANTHER" id="PTHR31630:SF6">
    <property type="entry name" value="PHYTANOYL-COA DIOXYGENASE-RELATED"/>
    <property type="match status" value="1"/>
</dbReference>
<dbReference type="EMBL" id="CAJOBC010092746">
    <property type="protein sequence ID" value="CAF4411669.1"/>
    <property type="molecule type" value="Genomic_DNA"/>
</dbReference>
<proteinExistence type="predicted"/>
<comment type="caution">
    <text evidence="1">The sequence shown here is derived from an EMBL/GenBank/DDBJ whole genome shotgun (WGS) entry which is preliminary data.</text>
</comment>
<dbReference type="Gene3D" id="2.60.120.620">
    <property type="entry name" value="q2cbj1_9rhob like domain"/>
    <property type="match status" value="1"/>
</dbReference>
<dbReference type="OrthoDB" id="2328924at2759"/>